<feature type="compositionally biased region" description="Polar residues" evidence="1">
    <location>
        <begin position="63"/>
        <end position="77"/>
    </location>
</feature>
<dbReference type="PANTHER" id="PTHR47553">
    <property type="entry name" value="MYOSIN-11"/>
    <property type="match status" value="1"/>
</dbReference>
<accession>H9WEU2</accession>
<dbReference type="PANTHER" id="PTHR47553:SF1">
    <property type="entry name" value="RING_FYVE_PHD ZINC FINGER SUPERFAMILY PROTEIN"/>
    <property type="match status" value="1"/>
</dbReference>
<dbReference type="EMBL" id="FJ082913">
    <property type="protein sequence ID" value="AFG60536.1"/>
    <property type="molecule type" value="Genomic_DNA"/>
</dbReference>
<reference evidence="2" key="1">
    <citation type="submission" date="2008-08" db="EMBL/GenBank/DDBJ databases">
        <title>Nucleotide Diversity and Divergence in the Loblolly Pine Gene Space.</title>
        <authorList>
            <person name="Neale D.B."/>
            <person name="Wegrzyn J.L."/>
            <person name="Lee J.M."/>
            <person name="Eckert A.J."/>
            <person name="Liechty J.D."/>
            <person name="Stevens K.A."/>
            <person name="Langley C.H."/>
        </authorList>
    </citation>
    <scope>NUCLEOTIDE SEQUENCE</scope>
    <source>
        <strain evidence="2">4745</strain>
        <strain evidence="3">4746</strain>
        <tissue evidence="2">Megagametophyte</tissue>
    </source>
</reference>
<organism evidence="2">
    <name type="scientific">Pinus taeda</name>
    <name type="common">Loblolly pine</name>
    <dbReference type="NCBI Taxonomy" id="3352"/>
    <lineage>
        <taxon>Eukaryota</taxon>
        <taxon>Viridiplantae</taxon>
        <taxon>Streptophyta</taxon>
        <taxon>Embryophyta</taxon>
        <taxon>Tracheophyta</taxon>
        <taxon>Spermatophyta</taxon>
        <taxon>Pinopsida</taxon>
        <taxon>Pinidae</taxon>
        <taxon>Conifers I</taxon>
        <taxon>Pinales</taxon>
        <taxon>Pinaceae</taxon>
        <taxon>Pinus</taxon>
        <taxon>Pinus subgen. Pinus</taxon>
    </lineage>
</organism>
<feature type="region of interest" description="Disordered" evidence="1">
    <location>
        <begin position="63"/>
        <end position="84"/>
    </location>
</feature>
<dbReference type="AlphaFoldDB" id="H9WEU2"/>
<protein>
    <submittedName>
        <fullName evidence="2">Uncharacterized protein</fullName>
    </submittedName>
</protein>
<sequence>NSQAHTSIDGISNDDGEAVDDIFDPQLLSALKGIGWKENDIFSQMPTKGVSAKNKGLVSTSSHVHGNLGNDTAQANVDKTEGSKEERIRLEENIRAEKLKALDFKRAGKQTEALDALRRAKQLEKKLQSLAA</sequence>
<dbReference type="EMBL" id="FJ082917">
    <property type="protein sequence ID" value="AFG60535.1"/>
    <property type="molecule type" value="Genomic_DNA"/>
</dbReference>
<evidence type="ECO:0000256" key="1">
    <source>
        <dbReference type="SAM" id="MobiDB-lite"/>
    </source>
</evidence>
<name>H9WEU2_PINTA</name>
<evidence type="ECO:0000313" key="3">
    <source>
        <dbReference type="EMBL" id="AFG60536.1"/>
    </source>
</evidence>
<evidence type="ECO:0000313" key="2">
    <source>
        <dbReference type="EMBL" id="AFG60535.1"/>
    </source>
</evidence>
<feature type="non-terminal residue" evidence="2">
    <location>
        <position position="1"/>
    </location>
</feature>
<proteinExistence type="predicted"/>
<gene>
    <name evidence="2" type="ORF">0_8621_01</name>
</gene>